<dbReference type="Proteomes" id="UP000528286">
    <property type="component" value="Unassembled WGS sequence"/>
</dbReference>
<protein>
    <recommendedName>
        <fullName evidence="4">DUF3828 domain-containing protein</fullName>
    </recommendedName>
</protein>
<dbReference type="EMBL" id="JACIEZ010000003">
    <property type="protein sequence ID" value="MBB4064623.1"/>
    <property type="molecule type" value="Genomic_DNA"/>
</dbReference>
<evidence type="ECO:0008006" key="4">
    <source>
        <dbReference type="Google" id="ProtNLM"/>
    </source>
</evidence>
<reference evidence="2 3" key="1">
    <citation type="submission" date="2020-08" db="EMBL/GenBank/DDBJ databases">
        <title>Genomic Encyclopedia of Type Strains, Phase IV (KMG-IV): sequencing the most valuable type-strain genomes for metagenomic binning, comparative biology and taxonomic classification.</title>
        <authorList>
            <person name="Goeker M."/>
        </authorList>
    </citation>
    <scope>NUCLEOTIDE SEQUENCE [LARGE SCALE GENOMIC DNA]</scope>
    <source>
        <strain evidence="2 3">DSM 29853</strain>
    </source>
</reference>
<dbReference type="RefSeq" id="WP_183365880.1">
    <property type="nucleotide sequence ID" value="NZ_JACIEZ010000003.1"/>
</dbReference>
<feature type="signal peptide" evidence="1">
    <location>
        <begin position="1"/>
        <end position="22"/>
    </location>
</feature>
<name>A0A7W6J632_9HYPH</name>
<gene>
    <name evidence="2" type="ORF">GGR23_001810</name>
</gene>
<dbReference type="Gene3D" id="3.10.450.50">
    <property type="match status" value="1"/>
</dbReference>
<dbReference type="AlphaFoldDB" id="A0A7W6J632"/>
<proteinExistence type="predicted"/>
<dbReference type="PROSITE" id="PS51257">
    <property type="entry name" value="PROKAR_LIPOPROTEIN"/>
    <property type="match status" value="1"/>
</dbReference>
<keyword evidence="1" id="KW-0732">Signal</keyword>
<keyword evidence="3" id="KW-1185">Reference proteome</keyword>
<evidence type="ECO:0000313" key="3">
    <source>
        <dbReference type="Proteomes" id="UP000528286"/>
    </source>
</evidence>
<organism evidence="2 3">
    <name type="scientific">Gellertiella hungarica</name>
    <dbReference type="NCBI Taxonomy" id="1572859"/>
    <lineage>
        <taxon>Bacteria</taxon>
        <taxon>Pseudomonadati</taxon>
        <taxon>Pseudomonadota</taxon>
        <taxon>Alphaproteobacteria</taxon>
        <taxon>Hyphomicrobiales</taxon>
        <taxon>Rhizobiaceae</taxon>
        <taxon>Gellertiella</taxon>
    </lineage>
</organism>
<evidence type="ECO:0000256" key="1">
    <source>
        <dbReference type="SAM" id="SignalP"/>
    </source>
</evidence>
<accession>A0A7W6J632</accession>
<feature type="chain" id="PRO_5031004543" description="DUF3828 domain-containing protein" evidence="1">
    <location>
        <begin position="23"/>
        <end position="187"/>
    </location>
</feature>
<sequence>MFSTRPLLAAAALCLHATVACAADPQDPVKALFGLVAGKAGADYFAGKQLDRLYSESFALTYRITEKVSEMSEAEMMLDFDPIIGGQDSCDVKDIAIRALPAVGAGEDGYVPVEASFDAMSCFEGSEKAPKTKRTFRVIEEKGQYVIDDVLDTTTDDAGKAVTLKELLVGIAAGDMNRVAKLGAGTP</sequence>
<comment type="caution">
    <text evidence="2">The sequence shown here is derived from an EMBL/GenBank/DDBJ whole genome shotgun (WGS) entry which is preliminary data.</text>
</comment>
<evidence type="ECO:0000313" key="2">
    <source>
        <dbReference type="EMBL" id="MBB4064623.1"/>
    </source>
</evidence>